<feature type="transmembrane region" description="Helical" evidence="2">
    <location>
        <begin position="233"/>
        <end position="255"/>
    </location>
</feature>
<comment type="caution">
    <text evidence="3">The sequence shown here is derived from an EMBL/GenBank/DDBJ whole genome shotgun (WGS) entry which is preliminary data.</text>
</comment>
<evidence type="ECO:0000256" key="1">
    <source>
        <dbReference type="SAM" id="MobiDB-lite"/>
    </source>
</evidence>
<organism evidence="3 4">
    <name type="scientific">Racocetra fulgida</name>
    <dbReference type="NCBI Taxonomy" id="60492"/>
    <lineage>
        <taxon>Eukaryota</taxon>
        <taxon>Fungi</taxon>
        <taxon>Fungi incertae sedis</taxon>
        <taxon>Mucoromycota</taxon>
        <taxon>Glomeromycotina</taxon>
        <taxon>Glomeromycetes</taxon>
        <taxon>Diversisporales</taxon>
        <taxon>Gigasporaceae</taxon>
        <taxon>Racocetra</taxon>
    </lineage>
</organism>
<evidence type="ECO:0000256" key="2">
    <source>
        <dbReference type="SAM" id="Phobius"/>
    </source>
</evidence>
<keyword evidence="2" id="KW-0812">Transmembrane</keyword>
<dbReference type="AlphaFoldDB" id="A0A9N9FYF9"/>
<dbReference type="OrthoDB" id="2445951at2759"/>
<name>A0A9N9FYF9_9GLOM</name>
<accession>A0A9N9FYF9</accession>
<feature type="region of interest" description="Disordered" evidence="1">
    <location>
        <begin position="295"/>
        <end position="316"/>
    </location>
</feature>
<dbReference type="EMBL" id="CAJVPZ010005811">
    <property type="protein sequence ID" value="CAG8566241.1"/>
    <property type="molecule type" value="Genomic_DNA"/>
</dbReference>
<keyword evidence="2" id="KW-1133">Transmembrane helix</keyword>
<evidence type="ECO:0000313" key="4">
    <source>
        <dbReference type="Proteomes" id="UP000789396"/>
    </source>
</evidence>
<gene>
    <name evidence="3" type="ORF">RFULGI_LOCUS5273</name>
</gene>
<proteinExistence type="predicted"/>
<sequence length="316" mass="36709">MSSLGKELIEKDVESTPIQELQEVASDSSFKNNLDRLTIETLRLLCFVEGLPEIENKKDLAEHFATKLLNNIKGKETTNVDDSWQGDKEYYYGTYNQARSIYDVSENILWNHTEGTYIEDRRYISLKKSLEKSLQAILAKALEEIKISLRLSEKQENKDWSEVKINRPRNQFEYEEWRKVGKLLDEALMSKSWNQDVAAALKESCNESPLETMFKEKLMVARQYKNKKRKLDYSLTTTVILLFPTFVILAMVTLYNQPSQRVPLEQINTNAPEFNYAPPTYQQMNDLEAQLTTLGDTKERRDIGYSRGTKSNQEDS</sequence>
<evidence type="ECO:0000313" key="3">
    <source>
        <dbReference type="EMBL" id="CAG8566241.1"/>
    </source>
</evidence>
<keyword evidence="2" id="KW-0472">Membrane</keyword>
<dbReference type="Proteomes" id="UP000789396">
    <property type="component" value="Unassembled WGS sequence"/>
</dbReference>
<keyword evidence="4" id="KW-1185">Reference proteome</keyword>
<reference evidence="3" key="1">
    <citation type="submission" date="2021-06" db="EMBL/GenBank/DDBJ databases">
        <authorList>
            <person name="Kallberg Y."/>
            <person name="Tangrot J."/>
            <person name="Rosling A."/>
        </authorList>
    </citation>
    <scope>NUCLEOTIDE SEQUENCE</scope>
    <source>
        <strain evidence="3">IN212</strain>
    </source>
</reference>
<protein>
    <submittedName>
        <fullName evidence="3">10790_t:CDS:1</fullName>
    </submittedName>
</protein>